<dbReference type="Pfam" id="PF15813">
    <property type="entry name" value="DUF4708"/>
    <property type="match status" value="1"/>
</dbReference>
<feature type="region of interest" description="Disordered" evidence="1">
    <location>
        <begin position="339"/>
        <end position="369"/>
    </location>
</feature>
<feature type="compositionally biased region" description="Low complexity" evidence="1">
    <location>
        <begin position="395"/>
        <end position="416"/>
    </location>
</feature>
<feature type="domain" description="DUF4708" evidence="2">
    <location>
        <begin position="75"/>
        <end position="210"/>
    </location>
</feature>
<keyword evidence="4" id="KW-1185">Reference proteome</keyword>
<feature type="region of interest" description="Disordered" evidence="1">
    <location>
        <begin position="536"/>
        <end position="572"/>
    </location>
</feature>
<organism evidence="3 4">
    <name type="scientific">Channa argus</name>
    <name type="common">Northern snakehead</name>
    <name type="synonym">Ophicephalus argus</name>
    <dbReference type="NCBI Taxonomy" id="215402"/>
    <lineage>
        <taxon>Eukaryota</taxon>
        <taxon>Metazoa</taxon>
        <taxon>Chordata</taxon>
        <taxon>Craniata</taxon>
        <taxon>Vertebrata</taxon>
        <taxon>Euteleostomi</taxon>
        <taxon>Actinopterygii</taxon>
        <taxon>Neopterygii</taxon>
        <taxon>Teleostei</taxon>
        <taxon>Neoteleostei</taxon>
        <taxon>Acanthomorphata</taxon>
        <taxon>Anabantaria</taxon>
        <taxon>Anabantiformes</taxon>
        <taxon>Channoidei</taxon>
        <taxon>Channidae</taxon>
        <taxon>Channa</taxon>
    </lineage>
</organism>
<proteinExistence type="predicted"/>
<evidence type="ECO:0000313" key="4">
    <source>
        <dbReference type="Proteomes" id="UP000503349"/>
    </source>
</evidence>
<dbReference type="PANTHER" id="PTHR28495">
    <property type="entry name" value="HYPOTHETICAL PROTEIN LOC100359752"/>
    <property type="match status" value="1"/>
</dbReference>
<reference evidence="4" key="2">
    <citation type="submission" date="2019-02" db="EMBL/GenBank/DDBJ databases">
        <title>Opniocepnalus argus Var Kimnra genome.</title>
        <authorList>
            <person name="Zhou C."/>
            <person name="Xiao S."/>
        </authorList>
    </citation>
    <scope>NUCLEOTIDE SEQUENCE [LARGE SCALE GENOMIC DNA]</scope>
</reference>
<feature type="region of interest" description="Disordered" evidence="1">
    <location>
        <begin position="478"/>
        <end position="506"/>
    </location>
</feature>
<dbReference type="EMBL" id="CM015730">
    <property type="protein sequence ID" value="KAF3703891.1"/>
    <property type="molecule type" value="Genomic_DNA"/>
</dbReference>
<evidence type="ECO:0000313" key="3">
    <source>
        <dbReference type="EMBL" id="KAF3703891.1"/>
    </source>
</evidence>
<dbReference type="AlphaFoldDB" id="A0A6G1QMJ5"/>
<feature type="compositionally biased region" description="Low complexity" evidence="1">
    <location>
        <begin position="344"/>
        <end position="356"/>
    </location>
</feature>
<dbReference type="PANTHER" id="PTHR28495:SF1">
    <property type="entry name" value="GENE, 17266-RELATED"/>
    <property type="match status" value="1"/>
</dbReference>
<evidence type="ECO:0000256" key="1">
    <source>
        <dbReference type="SAM" id="MobiDB-lite"/>
    </source>
</evidence>
<accession>A0A6G1QMJ5</accession>
<dbReference type="InterPro" id="IPR031643">
    <property type="entry name" value="DUF4708"/>
</dbReference>
<dbReference type="Proteomes" id="UP000503349">
    <property type="component" value="Chromosome 19"/>
</dbReference>
<feature type="region of interest" description="Disordered" evidence="1">
    <location>
        <begin position="49"/>
        <end position="71"/>
    </location>
</feature>
<reference evidence="3 4" key="1">
    <citation type="submission" date="2019-02" db="EMBL/GenBank/DDBJ databases">
        <title>Opniocepnalus argus genome.</title>
        <authorList>
            <person name="Zhou C."/>
            <person name="Xiao S."/>
        </authorList>
    </citation>
    <scope>NUCLEOTIDE SEQUENCE [LARGE SCALE GENOMIC DNA]</scope>
    <source>
        <strain evidence="3">OARG1902GOOAL</strain>
        <tissue evidence="3">Muscle</tissue>
    </source>
</reference>
<name>A0A6G1QMJ5_CHAAH</name>
<feature type="compositionally biased region" description="Basic and acidic residues" evidence="1">
    <location>
        <begin position="49"/>
        <end position="68"/>
    </location>
</feature>
<feature type="compositionally biased region" description="Low complexity" evidence="1">
    <location>
        <begin position="546"/>
        <end position="569"/>
    </location>
</feature>
<sequence length="714" mass="78673">MKPAENIHSAAKTVGIVRVCADAPVPAEAEQIKDEWTSPAVIIFPQTSRPEEAGLHHPESAGEGRGAEEPTDQDLQVSFFQKGILQVYAQRHRLQLGPPQYVLPGVLQCCLSYSLITRLAPHWNKAGLLLISGRDFLTEKGRMNAVSMELSTTEGQLCISIGASAVRMPPNTLEDFDFPPLVLKRFNSDPDFILDPSCTGAAIWCHVLPRLPEVTQEEVVYCSVYFRLVGERLFTYPLSCIRLQPVQHCPAVNLEGALGSFVSDIRTRLQSVCGFPARLSSKPCYHTVGLNAAATVQELSPKQVNLTTSSTTRQVLTQLPAPPAYRTVKPFFGSQPPPWSLLSQQDQAQGLTQTQGAEEDKNLPLSSSSFSRDSYSSSCQTVLSFSTSFPPPLQPVSSLTSSISPSPLPPLSQHQLNPAPKLVPVFRNKRPSCHISVAELRLQKLQQQQRGNMVDRGKVIIPTFGKNEPSTAALASSTAYLPTPPPPIVPRFKPKTQSSSTREPSAHLKHIFSLRAALQSKPGLILPSKAEIKLKPKSVLKTRSDSNTSSSKPPAASPEAPQPSLSSVVSKKHLSSSVRRRVVFESKVKKSRAMIQDLDVERMARNSQLSKLKSATLLAWLKGRGIVVSTKCKKEELMLKVTLGWMDRRVCKKKKKTSATSSCFDEQLEKIWNLILQRQRERTGILALQRPLVTKPLQNARMKLTQQCHPQVQS</sequence>
<feature type="region of interest" description="Disordered" evidence="1">
    <location>
        <begin position="394"/>
        <end position="417"/>
    </location>
</feature>
<protein>
    <recommendedName>
        <fullName evidence="2">DUF4708 domain-containing protein</fullName>
    </recommendedName>
</protein>
<gene>
    <name evidence="3" type="ORF">EXN66_Car019579</name>
</gene>
<evidence type="ECO:0000259" key="2">
    <source>
        <dbReference type="Pfam" id="PF15813"/>
    </source>
</evidence>